<proteinExistence type="predicted"/>
<reference evidence="1" key="1">
    <citation type="submission" date="2022-10" db="EMBL/GenBank/DDBJ databases">
        <authorList>
            <person name="Chen Y."/>
            <person name="Dougan E. K."/>
            <person name="Chan C."/>
            <person name="Rhodes N."/>
            <person name="Thang M."/>
        </authorList>
    </citation>
    <scope>NUCLEOTIDE SEQUENCE</scope>
</reference>
<name>A0A9P1FJZ2_9DINO</name>
<accession>A0A9P1FJZ2</accession>
<dbReference type="EMBL" id="CAMXCT030000296">
    <property type="protein sequence ID" value="CAL4764089.1"/>
    <property type="molecule type" value="Genomic_DNA"/>
</dbReference>
<evidence type="ECO:0000313" key="3">
    <source>
        <dbReference type="Proteomes" id="UP001152797"/>
    </source>
</evidence>
<dbReference type="AlphaFoldDB" id="A0A9P1FJZ2"/>
<reference evidence="2 3" key="2">
    <citation type="submission" date="2024-05" db="EMBL/GenBank/DDBJ databases">
        <authorList>
            <person name="Chen Y."/>
            <person name="Shah S."/>
            <person name="Dougan E. K."/>
            <person name="Thang M."/>
            <person name="Chan C."/>
        </authorList>
    </citation>
    <scope>NUCLEOTIDE SEQUENCE [LARGE SCALE GENOMIC DNA]</scope>
</reference>
<dbReference type="EMBL" id="CAMXCT010000296">
    <property type="protein sequence ID" value="CAI3976777.1"/>
    <property type="molecule type" value="Genomic_DNA"/>
</dbReference>
<keyword evidence="3" id="KW-1185">Reference proteome</keyword>
<gene>
    <name evidence="1" type="ORF">C1SCF055_LOCUS4972</name>
</gene>
<protein>
    <submittedName>
        <fullName evidence="2">Ribonuclease P protein subunit p25-like protein</fullName>
    </submittedName>
</protein>
<organism evidence="1">
    <name type="scientific">Cladocopium goreaui</name>
    <dbReference type="NCBI Taxonomy" id="2562237"/>
    <lineage>
        <taxon>Eukaryota</taxon>
        <taxon>Sar</taxon>
        <taxon>Alveolata</taxon>
        <taxon>Dinophyceae</taxon>
        <taxon>Suessiales</taxon>
        <taxon>Symbiodiniaceae</taxon>
        <taxon>Cladocopium</taxon>
    </lineage>
</organism>
<evidence type="ECO:0000313" key="2">
    <source>
        <dbReference type="EMBL" id="CAL4764089.1"/>
    </source>
</evidence>
<comment type="caution">
    <text evidence="1">The sequence shown here is derived from an EMBL/GenBank/DDBJ whole genome shotgun (WGS) entry which is preliminary data.</text>
</comment>
<sequence>MPYPFLVWAAALFLVPALGMAMGVVWIATFVGFAFAACMILLETVKVLARMTPGIRDFVPDDVSPQEVAAKRLEAEEHASRVAAEIEAEIEEVATALAPSCPQEAQALLVEAQEALKVAEGNVALAEESAKEQSGGWMAVCEARDQLREAAARVADAEMMTRATQAVHSANHWKRIGAEEVPSQMLLRRFASLDISRTAAAAAATAEDCKAANPFASDTTQIDPTAMTWFAKLQSICSQNGLLDETPHETLV</sequence>
<evidence type="ECO:0000313" key="1">
    <source>
        <dbReference type="EMBL" id="CAI3976777.1"/>
    </source>
</evidence>
<dbReference type="EMBL" id="CAMXCT020000296">
    <property type="protein sequence ID" value="CAL1130152.1"/>
    <property type="molecule type" value="Genomic_DNA"/>
</dbReference>
<dbReference type="Proteomes" id="UP001152797">
    <property type="component" value="Unassembled WGS sequence"/>
</dbReference>